<comment type="function">
    <text evidence="2">Pyridoxal 5'-phosphate (PLP)-binding protein, which is involved in PLP homeostasis.</text>
</comment>
<evidence type="ECO:0000256" key="2">
    <source>
        <dbReference type="HAMAP-Rule" id="MF_02087"/>
    </source>
</evidence>
<evidence type="ECO:0000259" key="4">
    <source>
        <dbReference type="Pfam" id="PF01168"/>
    </source>
</evidence>
<dbReference type="HAMAP" id="MF_02087">
    <property type="entry name" value="PLP_homeostasis"/>
    <property type="match status" value="1"/>
</dbReference>
<evidence type="ECO:0000313" key="6">
    <source>
        <dbReference type="Proteomes" id="UP001623660"/>
    </source>
</evidence>
<gene>
    <name evidence="5" type="ORF">ACJDU8_08090</name>
</gene>
<dbReference type="PANTHER" id="PTHR10146:SF14">
    <property type="entry name" value="PYRIDOXAL PHOSPHATE HOMEOSTASIS PROTEIN"/>
    <property type="match status" value="1"/>
</dbReference>
<comment type="similarity">
    <text evidence="2 3">Belongs to the pyridoxal phosphate-binding protein YggS/PROSC family.</text>
</comment>
<feature type="modified residue" description="N6-(pyridoxal phosphate)lysine" evidence="2">
    <location>
        <position position="26"/>
    </location>
</feature>
<dbReference type="Gene3D" id="3.20.20.10">
    <property type="entry name" value="Alanine racemase"/>
    <property type="match status" value="1"/>
</dbReference>
<dbReference type="PANTHER" id="PTHR10146">
    <property type="entry name" value="PROLINE SYNTHETASE CO-TRANSCRIBED BACTERIAL HOMOLOG PROTEIN"/>
    <property type="match status" value="1"/>
</dbReference>
<dbReference type="Proteomes" id="UP001623660">
    <property type="component" value="Unassembled WGS sequence"/>
</dbReference>
<protein>
    <recommendedName>
        <fullName evidence="2">Pyridoxal phosphate homeostasis protein</fullName>
        <shortName evidence="2">PLP homeostasis protein</shortName>
    </recommendedName>
</protein>
<evidence type="ECO:0000313" key="5">
    <source>
        <dbReference type="EMBL" id="MFL0195525.1"/>
    </source>
</evidence>
<dbReference type="PIRSF" id="PIRSF004848">
    <property type="entry name" value="YBL036c_PLPDEIII"/>
    <property type="match status" value="1"/>
</dbReference>
<dbReference type="EMBL" id="JBJHZX010000009">
    <property type="protein sequence ID" value="MFL0195525.1"/>
    <property type="molecule type" value="Genomic_DNA"/>
</dbReference>
<dbReference type="CDD" id="cd00635">
    <property type="entry name" value="PLPDE_III_YBL036c_like"/>
    <property type="match status" value="1"/>
</dbReference>
<comment type="caution">
    <text evidence="5">The sequence shown here is derived from an EMBL/GenBank/DDBJ whole genome shotgun (WGS) entry which is preliminary data.</text>
</comment>
<dbReference type="NCBIfam" id="TIGR00044">
    <property type="entry name" value="YggS family pyridoxal phosphate-dependent enzyme"/>
    <property type="match status" value="1"/>
</dbReference>
<dbReference type="InterPro" id="IPR011078">
    <property type="entry name" value="PyrdxlP_homeostasis"/>
</dbReference>
<name>A0ABW8SL33_9CLOT</name>
<feature type="domain" description="Alanine racemase N-terminal" evidence="4">
    <location>
        <begin position="3"/>
        <end position="216"/>
    </location>
</feature>
<keyword evidence="6" id="KW-1185">Reference proteome</keyword>
<dbReference type="InterPro" id="IPR001608">
    <property type="entry name" value="Ala_racemase_N"/>
</dbReference>
<dbReference type="InterPro" id="IPR029066">
    <property type="entry name" value="PLP-binding_barrel"/>
</dbReference>
<dbReference type="SUPFAM" id="SSF51419">
    <property type="entry name" value="PLP-binding barrel"/>
    <property type="match status" value="1"/>
</dbReference>
<dbReference type="Pfam" id="PF01168">
    <property type="entry name" value="Ala_racemase_N"/>
    <property type="match status" value="1"/>
</dbReference>
<accession>A0ABW8SL33</accession>
<evidence type="ECO:0000256" key="3">
    <source>
        <dbReference type="RuleBase" id="RU004514"/>
    </source>
</evidence>
<keyword evidence="1 2" id="KW-0663">Pyridoxal phosphate</keyword>
<organism evidence="5 6">
    <name type="scientific">Candidatus Clostridium eludens</name>
    <dbReference type="NCBI Taxonomy" id="3381663"/>
    <lineage>
        <taxon>Bacteria</taxon>
        <taxon>Bacillati</taxon>
        <taxon>Bacillota</taxon>
        <taxon>Clostridia</taxon>
        <taxon>Eubacteriales</taxon>
        <taxon>Clostridiaceae</taxon>
        <taxon>Clostridium</taxon>
    </lineage>
</organism>
<dbReference type="RefSeq" id="WP_406791646.1">
    <property type="nucleotide sequence ID" value="NZ_JBJHZX010000009.1"/>
</dbReference>
<proteinExistence type="inferred from homology"/>
<evidence type="ECO:0000256" key="1">
    <source>
        <dbReference type="ARBA" id="ARBA00022898"/>
    </source>
</evidence>
<reference evidence="5 6" key="1">
    <citation type="submission" date="2024-11" db="EMBL/GenBank/DDBJ databases">
        <authorList>
            <person name="Heng Y.C."/>
            <person name="Lim A.C.H."/>
            <person name="Lee J.K.Y."/>
            <person name="Kittelmann S."/>
        </authorList>
    </citation>
    <scope>NUCLEOTIDE SEQUENCE [LARGE SCALE GENOMIC DNA]</scope>
    <source>
        <strain evidence="5 6">WILCCON 0269</strain>
    </source>
</reference>
<sequence length="222" mass="25225">MSIKENLGKIKGDLNGSSAVLVAVSKTKPIEDIQKAYDLGIRDFGENKVQEFISKEQNLPKDIRWHLIGHLQRNKVKYIVGKVYLIHSLDSVKLLQELEKHYKSEDLIANVLLQINIGREASKTGVALENLQDLIQACEKCTNIKVKGLMSVIPIGDEESCRYYFQQMKCIFEDLKNGQFNNISMEILSMGMTHDYKMAVEEGSTLIRIGEGIFGKRNYNNK</sequence>